<dbReference type="PANTHER" id="PTHR23241">
    <property type="entry name" value="LATE EMBRYOGENESIS ABUNDANT PLANTS LEA-RELATED"/>
    <property type="match status" value="1"/>
</dbReference>
<dbReference type="PANTHER" id="PTHR23241:SF102">
    <property type="entry name" value="LD23009P"/>
    <property type="match status" value="1"/>
</dbReference>
<keyword evidence="4 5" id="KW-0472">Membrane</keyword>
<dbReference type="GeneID" id="37007855"/>
<evidence type="ECO:0000313" key="8">
    <source>
        <dbReference type="Proteomes" id="UP000244309"/>
    </source>
</evidence>
<dbReference type="InterPro" id="IPR053009">
    <property type="entry name" value="Xanthocillin_Biosynth-Assoc"/>
</dbReference>
<keyword evidence="3 5" id="KW-1133">Transmembrane helix</keyword>
<comment type="subcellular location">
    <subcellularLocation>
        <location evidence="1">Membrane</location>
    </subcellularLocation>
</comment>
<keyword evidence="2 5" id="KW-0812">Transmembrane</keyword>
<evidence type="ECO:0000256" key="2">
    <source>
        <dbReference type="ARBA" id="ARBA00022692"/>
    </source>
</evidence>
<evidence type="ECO:0000256" key="1">
    <source>
        <dbReference type="ARBA" id="ARBA00004370"/>
    </source>
</evidence>
<dbReference type="RefSeq" id="XP_025343742.1">
    <property type="nucleotide sequence ID" value="XM_025486192.1"/>
</dbReference>
<name>A0A2V1AY99_9ASCO</name>
<evidence type="ECO:0000313" key="7">
    <source>
        <dbReference type="EMBL" id="PVH22802.1"/>
    </source>
</evidence>
<feature type="transmembrane region" description="Helical" evidence="5">
    <location>
        <begin position="139"/>
        <end position="158"/>
    </location>
</feature>
<dbReference type="EMBL" id="PKFO01000010">
    <property type="protein sequence ID" value="PVH22802.1"/>
    <property type="molecule type" value="Genomic_DNA"/>
</dbReference>
<evidence type="ECO:0000256" key="5">
    <source>
        <dbReference type="SAM" id="Phobius"/>
    </source>
</evidence>
<feature type="domain" description="TMEM205-like" evidence="6">
    <location>
        <begin position="10"/>
        <end position="102"/>
    </location>
</feature>
<dbReference type="GO" id="GO:0016020">
    <property type="term" value="C:membrane"/>
    <property type="evidence" value="ECO:0007669"/>
    <property type="project" value="UniProtKB-SubCell"/>
</dbReference>
<dbReference type="AlphaFoldDB" id="A0A2V1AY99"/>
<gene>
    <name evidence="7" type="ORF">CXQ85_002524</name>
</gene>
<comment type="caution">
    <text evidence="7">The sequence shown here is derived from an EMBL/GenBank/DDBJ whole genome shotgun (WGS) entry which is preliminary data.</text>
</comment>
<evidence type="ECO:0000256" key="3">
    <source>
        <dbReference type="ARBA" id="ARBA00022989"/>
    </source>
</evidence>
<protein>
    <recommendedName>
        <fullName evidence="6">TMEM205-like domain-containing protein</fullName>
    </recommendedName>
</protein>
<feature type="transmembrane region" description="Helical" evidence="5">
    <location>
        <begin position="12"/>
        <end position="34"/>
    </location>
</feature>
<dbReference type="VEuPathDB" id="FungiDB:CXQ85_002524"/>
<dbReference type="InterPro" id="IPR025423">
    <property type="entry name" value="TMEM205-like"/>
</dbReference>
<organism evidence="7 8">
    <name type="scientific">Candidozyma haemuli</name>
    <dbReference type="NCBI Taxonomy" id="45357"/>
    <lineage>
        <taxon>Eukaryota</taxon>
        <taxon>Fungi</taxon>
        <taxon>Dikarya</taxon>
        <taxon>Ascomycota</taxon>
        <taxon>Saccharomycotina</taxon>
        <taxon>Pichiomycetes</taxon>
        <taxon>Metschnikowiaceae</taxon>
        <taxon>Candidozyma</taxon>
    </lineage>
</organism>
<reference evidence="7 8" key="1">
    <citation type="submission" date="2017-12" db="EMBL/GenBank/DDBJ databases">
        <title>Genome Sequence of a Multidrug-Resistant Candida haemulonii Isolate from a Patient with Chronic Leg Ulcers in Israel.</title>
        <authorList>
            <person name="Chow N.A."/>
            <person name="Gade L."/>
            <person name="Batra D."/>
            <person name="Rowe L.A."/>
            <person name="Ben-Ami R."/>
            <person name="Loparev V.N."/>
            <person name="Litvintseva A.P."/>
        </authorList>
    </citation>
    <scope>NUCLEOTIDE SEQUENCE [LARGE SCALE GENOMIC DNA]</scope>
    <source>
        <strain evidence="7 8">B11899</strain>
    </source>
</reference>
<dbReference type="OrthoDB" id="1641132at2759"/>
<keyword evidence="8" id="KW-1185">Reference proteome</keyword>
<feature type="transmembrane region" description="Helical" evidence="5">
    <location>
        <begin position="71"/>
        <end position="91"/>
    </location>
</feature>
<evidence type="ECO:0000259" key="6">
    <source>
        <dbReference type="Pfam" id="PF13664"/>
    </source>
</evidence>
<accession>A0A2V1AY99</accession>
<evidence type="ECO:0000256" key="4">
    <source>
        <dbReference type="ARBA" id="ARBA00023136"/>
    </source>
</evidence>
<dbReference type="Pfam" id="PF13664">
    <property type="entry name" value="DUF4149"/>
    <property type="match status" value="1"/>
</dbReference>
<sequence length="160" mass="17493">MAVKSAVNLLLYSVAFGGGVMHSYIVSPIAFKYLRREEFSNLQNKVFPIYFIGQTAAPLLLGATSPVLSNVALSLLGVSSVAGALNYFWCLPTCQRIKDERNKLIADKKHEHVVDGETKPTDEVIALNKQFGMYHGFSSIFNLVSLLTLGAYGVLLASHK</sequence>
<proteinExistence type="predicted"/>
<dbReference type="Proteomes" id="UP000244309">
    <property type="component" value="Unassembled WGS sequence"/>
</dbReference>